<evidence type="ECO:0000256" key="6">
    <source>
        <dbReference type="ARBA" id="ARBA00023128"/>
    </source>
</evidence>
<reference evidence="10" key="3">
    <citation type="submission" date="2015-06" db="UniProtKB">
        <authorList>
            <consortium name="EnsemblMetazoa"/>
        </authorList>
    </citation>
    <scope>IDENTIFICATION</scope>
</reference>
<comment type="subcellular location">
    <subcellularLocation>
        <location evidence="1 8">Mitochondrion inner membrane</location>
        <topology evidence="1 8">Single-pass membrane protein</topology>
    </subcellularLocation>
</comment>
<evidence type="ECO:0000313" key="9">
    <source>
        <dbReference type="EMBL" id="ESN93555.1"/>
    </source>
</evidence>
<organism evidence="10 11">
    <name type="scientific">Helobdella robusta</name>
    <name type="common">Californian leech</name>
    <dbReference type="NCBI Taxonomy" id="6412"/>
    <lineage>
        <taxon>Eukaryota</taxon>
        <taxon>Metazoa</taxon>
        <taxon>Spiralia</taxon>
        <taxon>Lophotrochozoa</taxon>
        <taxon>Annelida</taxon>
        <taxon>Clitellata</taxon>
        <taxon>Hirudinea</taxon>
        <taxon>Rhynchobdellida</taxon>
        <taxon>Glossiphoniidae</taxon>
        <taxon>Helobdella</taxon>
    </lineage>
</organism>
<dbReference type="AlphaFoldDB" id="T1FGC8"/>
<keyword evidence="4 8" id="KW-0999">Mitochondrion inner membrane</keyword>
<dbReference type="RefSeq" id="XP_009028408.1">
    <property type="nucleotide sequence ID" value="XM_009030160.1"/>
</dbReference>
<dbReference type="CTD" id="20207877"/>
<dbReference type="GO" id="GO:0042407">
    <property type="term" value="P:cristae formation"/>
    <property type="evidence" value="ECO:0000318"/>
    <property type="project" value="GO_Central"/>
</dbReference>
<dbReference type="Proteomes" id="UP000015101">
    <property type="component" value="Unassembled WGS sequence"/>
</dbReference>
<dbReference type="OrthoDB" id="5948578at2759"/>
<dbReference type="GO" id="GO:0061617">
    <property type="term" value="C:MICOS complex"/>
    <property type="evidence" value="ECO:0000318"/>
    <property type="project" value="GO_Central"/>
</dbReference>
<evidence type="ECO:0000256" key="7">
    <source>
        <dbReference type="ARBA" id="ARBA00023136"/>
    </source>
</evidence>
<dbReference type="InParanoid" id="T1FGC8"/>
<evidence type="ECO:0000256" key="5">
    <source>
        <dbReference type="ARBA" id="ARBA00022989"/>
    </source>
</evidence>
<dbReference type="GeneID" id="20207877"/>
<evidence type="ECO:0000256" key="1">
    <source>
        <dbReference type="ARBA" id="ARBA00004434"/>
    </source>
</evidence>
<evidence type="ECO:0000256" key="2">
    <source>
        <dbReference type="ARBA" id="ARBA00006771"/>
    </source>
</evidence>
<reference evidence="9 11" key="2">
    <citation type="journal article" date="2013" name="Nature">
        <title>Insights into bilaterian evolution from three spiralian genomes.</title>
        <authorList>
            <person name="Simakov O."/>
            <person name="Marletaz F."/>
            <person name="Cho S.J."/>
            <person name="Edsinger-Gonzales E."/>
            <person name="Havlak P."/>
            <person name="Hellsten U."/>
            <person name="Kuo D.H."/>
            <person name="Larsson T."/>
            <person name="Lv J."/>
            <person name="Arendt D."/>
            <person name="Savage R."/>
            <person name="Osoegawa K."/>
            <person name="de Jong P."/>
            <person name="Grimwood J."/>
            <person name="Chapman J.A."/>
            <person name="Shapiro H."/>
            <person name="Aerts A."/>
            <person name="Otillar R.P."/>
            <person name="Terry A.Y."/>
            <person name="Boore J.L."/>
            <person name="Grigoriev I.V."/>
            <person name="Lindberg D.R."/>
            <person name="Seaver E.C."/>
            <person name="Weisblat D.A."/>
            <person name="Putnam N.H."/>
            <person name="Rokhsar D.S."/>
        </authorList>
    </citation>
    <scope>NUCLEOTIDE SEQUENCE</scope>
</reference>
<accession>T1FGC8</accession>
<proteinExistence type="inferred from homology"/>
<comment type="function">
    <text evidence="8">Component of the MICOS complex, a large protein complex of the mitochondrial inner membrane that plays crucial roles in the maintenance of crista junctions, inner membrane architecture, and formation of contact sites to the outer membrane.</text>
</comment>
<keyword evidence="5" id="KW-1133">Transmembrane helix</keyword>
<evidence type="ECO:0000256" key="4">
    <source>
        <dbReference type="ARBA" id="ARBA00022792"/>
    </source>
</evidence>
<dbReference type="STRING" id="6412.T1FGC8"/>
<dbReference type="Pfam" id="PF15884">
    <property type="entry name" value="QIL1"/>
    <property type="match status" value="1"/>
</dbReference>
<dbReference type="EnsemblMetazoa" id="HelroT180872">
    <property type="protein sequence ID" value="HelroP180872"/>
    <property type="gene ID" value="HelroG180872"/>
</dbReference>
<name>T1FGC8_HELRO</name>
<sequence>MATLLKNTLKVLIGAGAVYVTLDKGAWEVSSEHGSKFLQEVKKNILPETVEYIEKAPSVKTINHAALNKWNKGVQTVFSFIGSVPETTQECFEKLKDQFK</sequence>
<protein>
    <recommendedName>
        <fullName evidence="8">MICOS complex subunit MIC13</fullName>
    </recommendedName>
</protein>
<gene>
    <name evidence="10" type="primary">20207877</name>
    <name evidence="9" type="ORF">HELRODRAFT_180872</name>
</gene>
<keyword evidence="6 8" id="KW-0496">Mitochondrion</keyword>
<evidence type="ECO:0000313" key="10">
    <source>
        <dbReference type="EnsemblMetazoa" id="HelroP180872"/>
    </source>
</evidence>
<evidence type="ECO:0000256" key="3">
    <source>
        <dbReference type="ARBA" id="ARBA00022692"/>
    </source>
</evidence>
<dbReference type="EMBL" id="KB097605">
    <property type="protein sequence ID" value="ESN93555.1"/>
    <property type="molecule type" value="Genomic_DNA"/>
</dbReference>
<keyword evidence="3" id="KW-0812">Transmembrane</keyword>
<keyword evidence="11" id="KW-1185">Reference proteome</keyword>
<dbReference type="PANTHER" id="PTHR31816">
    <property type="entry name" value="MICOS COMPLEX SUBUNIT MIC13"/>
    <property type="match status" value="1"/>
</dbReference>
<dbReference type="EMBL" id="AMQM01007398">
    <property type="status" value="NOT_ANNOTATED_CDS"/>
    <property type="molecule type" value="Genomic_DNA"/>
</dbReference>
<dbReference type="HOGENOM" id="CLU_2309031_0_0_1"/>
<dbReference type="PANTHER" id="PTHR31816:SF3">
    <property type="entry name" value="MICOS COMPLEX SUBUNIT MIC13"/>
    <property type="match status" value="1"/>
</dbReference>
<dbReference type="InterPro" id="IPR026769">
    <property type="entry name" value="Mic13"/>
</dbReference>
<dbReference type="KEGG" id="hro:HELRODRAFT_180872"/>
<comment type="similarity">
    <text evidence="2 8">Belongs to the MICOS complex subunit Mic13 family.</text>
</comment>
<evidence type="ECO:0000313" key="11">
    <source>
        <dbReference type="Proteomes" id="UP000015101"/>
    </source>
</evidence>
<dbReference type="OMA" id="YLQQMPS"/>
<dbReference type="GO" id="GO:0044284">
    <property type="term" value="C:mitochondrial crista junction"/>
    <property type="evidence" value="ECO:0000318"/>
    <property type="project" value="GO_Central"/>
</dbReference>
<reference evidence="11" key="1">
    <citation type="submission" date="2012-12" db="EMBL/GenBank/DDBJ databases">
        <authorList>
            <person name="Hellsten U."/>
            <person name="Grimwood J."/>
            <person name="Chapman J.A."/>
            <person name="Shapiro H."/>
            <person name="Aerts A."/>
            <person name="Otillar R.P."/>
            <person name="Terry A.Y."/>
            <person name="Boore J.L."/>
            <person name="Simakov O."/>
            <person name="Marletaz F."/>
            <person name="Cho S.-J."/>
            <person name="Edsinger-Gonzales E."/>
            <person name="Havlak P."/>
            <person name="Kuo D.-H."/>
            <person name="Larsson T."/>
            <person name="Lv J."/>
            <person name="Arendt D."/>
            <person name="Savage R."/>
            <person name="Osoegawa K."/>
            <person name="de Jong P."/>
            <person name="Lindberg D.R."/>
            <person name="Seaver E.C."/>
            <person name="Weisblat D.A."/>
            <person name="Putnam N.H."/>
            <person name="Grigoriev I.V."/>
            <person name="Rokhsar D.S."/>
        </authorList>
    </citation>
    <scope>NUCLEOTIDE SEQUENCE</scope>
</reference>
<evidence type="ECO:0000256" key="8">
    <source>
        <dbReference type="RuleBase" id="RU363009"/>
    </source>
</evidence>
<keyword evidence="7" id="KW-0472">Membrane</keyword>
<comment type="subunit">
    <text evidence="8">Component of the mitochondrial contact site and cristae organizing system (MICOS) complex.</text>
</comment>